<feature type="compositionally biased region" description="Low complexity" evidence="7">
    <location>
        <begin position="239"/>
        <end position="254"/>
    </location>
</feature>
<evidence type="ECO:0000313" key="8">
    <source>
        <dbReference type="EMBL" id="KTB39034.1"/>
    </source>
</evidence>
<keyword evidence="3 6" id="KW-0698">rRNA processing</keyword>
<dbReference type="GO" id="GO:0000460">
    <property type="term" value="P:maturation of 5.8S rRNA"/>
    <property type="evidence" value="ECO:0007669"/>
    <property type="project" value="TreeGrafter"/>
</dbReference>
<dbReference type="InterPro" id="IPR011082">
    <property type="entry name" value="Exosome-assoc_fac/DNA_repair"/>
</dbReference>
<accession>A0A0W0FS93</accession>
<feature type="region of interest" description="Disordered" evidence="7">
    <location>
        <begin position="129"/>
        <end position="276"/>
    </location>
</feature>
<organism evidence="8 9">
    <name type="scientific">Moniliophthora roreri</name>
    <name type="common">Frosty pod rot fungus</name>
    <name type="synonym">Monilia roreri</name>
    <dbReference type="NCBI Taxonomy" id="221103"/>
    <lineage>
        <taxon>Eukaryota</taxon>
        <taxon>Fungi</taxon>
        <taxon>Dikarya</taxon>
        <taxon>Basidiomycota</taxon>
        <taxon>Agaricomycotina</taxon>
        <taxon>Agaricomycetes</taxon>
        <taxon>Agaricomycetidae</taxon>
        <taxon>Agaricales</taxon>
        <taxon>Marasmiineae</taxon>
        <taxon>Marasmiaceae</taxon>
        <taxon>Moniliophthora</taxon>
    </lineage>
</organism>
<comment type="function">
    <text evidence="6">Required for exosome-dependent processing of pre-rRNA and small nucleolar RNA (snRNA) precursors. Involved in processing of 35S pre-rRNA at the A0, A1 and A2 sites.</text>
</comment>
<evidence type="ECO:0000256" key="5">
    <source>
        <dbReference type="ARBA" id="ARBA00023242"/>
    </source>
</evidence>
<dbReference type="InterPro" id="IPR007146">
    <property type="entry name" value="Sas10/Utp3/C1D"/>
</dbReference>
<evidence type="ECO:0000313" key="9">
    <source>
        <dbReference type="Proteomes" id="UP000054988"/>
    </source>
</evidence>
<gene>
    <name evidence="8" type="ORF">WG66_8292</name>
</gene>
<comment type="caution">
    <text evidence="8">The sequence shown here is derived from an EMBL/GenBank/DDBJ whole genome shotgun (WGS) entry which is preliminary data.</text>
</comment>
<dbReference type="GO" id="GO:0003723">
    <property type="term" value="F:RNA binding"/>
    <property type="evidence" value="ECO:0007669"/>
    <property type="project" value="UniProtKB-UniRule"/>
</dbReference>
<dbReference type="Proteomes" id="UP000054988">
    <property type="component" value="Unassembled WGS sequence"/>
</dbReference>
<keyword evidence="4 6" id="KW-0694">RNA-binding</keyword>
<dbReference type="Pfam" id="PF04000">
    <property type="entry name" value="Sas10_Utp3"/>
    <property type="match status" value="1"/>
</dbReference>
<evidence type="ECO:0000256" key="3">
    <source>
        <dbReference type="ARBA" id="ARBA00022552"/>
    </source>
</evidence>
<protein>
    <recommendedName>
        <fullName evidence="6">Exosome complex protein</fullName>
    </recommendedName>
</protein>
<evidence type="ECO:0000256" key="2">
    <source>
        <dbReference type="ARBA" id="ARBA00009154"/>
    </source>
</evidence>
<feature type="compositionally biased region" description="Polar residues" evidence="7">
    <location>
        <begin position="129"/>
        <end position="155"/>
    </location>
</feature>
<comment type="similarity">
    <text evidence="2 6">Belongs to the C1D family.</text>
</comment>
<sequence length="276" mass="30238">MSASTSATTTAANETRKAKSRLANLSASLDELEGHLQPLLSKTLPETLLALEPLQQAKLLTDIPYLVYDLVFIYLKSRGVDPKTHPVVPELERVKSYFDKIKNAESPATRPTQIDKAAANRFIKHAISQAQSQVNQHSTPSTSTTEVPGSPSTTVPVKMTKKMIERAEYEKRLREEDDEGEDDGLEVYAGEERMEAEPANKRKRLAVDHFAGYGDPDPVSSTSNPASNPPKKLKTISDSTSVVSSPAPSTPTSEEPAKKKKKARKKKNKKAAAEDE</sequence>
<dbReference type="GO" id="GO:0010468">
    <property type="term" value="P:regulation of gene expression"/>
    <property type="evidence" value="ECO:0007669"/>
    <property type="project" value="TreeGrafter"/>
</dbReference>
<comment type="subcellular location">
    <subcellularLocation>
        <location evidence="1 6">Nucleus</location>
    </subcellularLocation>
</comment>
<evidence type="ECO:0000256" key="7">
    <source>
        <dbReference type="SAM" id="MobiDB-lite"/>
    </source>
</evidence>
<reference evidence="8 9" key="1">
    <citation type="submission" date="2015-12" db="EMBL/GenBank/DDBJ databases">
        <title>Draft genome sequence of Moniliophthora roreri, the causal agent of frosty pod rot of cacao.</title>
        <authorList>
            <person name="Aime M.C."/>
            <person name="Diaz-Valderrama J.R."/>
            <person name="Kijpornyongpan T."/>
            <person name="Phillips-Mora W."/>
        </authorList>
    </citation>
    <scope>NUCLEOTIDE SEQUENCE [LARGE SCALE GENOMIC DNA]</scope>
    <source>
        <strain evidence="8 9">MCA 2952</strain>
    </source>
</reference>
<dbReference type="GO" id="GO:0000178">
    <property type="term" value="C:exosome (RNase complex)"/>
    <property type="evidence" value="ECO:0007669"/>
    <property type="project" value="TreeGrafter"/>
</dbReference>
<evidence type="ECO:0000256" key="1">
    <source>
        <dbReference type="ARBA" id="ARBA00004123"/>
    </source>
</evidence>
<feature type="compositionally biased region" description="Basic residues" evidence="7">
    <location>
        <begin position="258"/>
        <end position="270"/>
    </location>
</feature>
<evidence type="ECO:0000256" key="4">
    <source>
        <dbReference type="ARBA" id="ARBA00022884"/>
    </source>
</evidence>
<dbReference type="eggNOG" id="KOG4835">
    <property type="taxonomic scope" value="Eukaryota"/>
</dbReference>
<dbReference type="PANTHER" id="PTHR15341:SF3">
    <property type="entry name" value="NUCLEAR NUCLEIC ACID-BINDING PROTEIN C1D"/>
    <property type="match status" value="1"/>
</dbReference>
<feature type="compositionally biased region" description="Basic and acidic residues" evidence="7">
    <location>
        <begin position="190"/>
        <end position="200"/>
    </location>
</feature>
<feature type="compositionally biased region" description="Acidic residues" evidence="7">
    <location>
        <begin position="176"/>
        <end position="185"/>
    </location>
</feature>
<keyword evidence="5 6" id="KW-0539">Nucleus</keyword>
<proteinExistence type="inferred from homology"/>
<dbReference type="PANTHER" id="PTHR15341">
    <property type="entry name" value="SUN-COR STEROID HORMONE RECEPTOR CO-REPRESSOR"/>
    <property type="match status" value="1"/>
</dbReference>
<feature type="compositionally biased region" description="Basic and acidic residues" evidence="7">
    <location>
        <begin position="162"/>
        <end position="175"/>
    </location>
</feature>
<dbReference type="AlphaFoldDB" id="A0A0W0FS93"/>
<dbReference type="GO" id="GO:0005730">
    <property type="term" value="C:nucleolus"/>
    <property type="evidence" value="ECO:0007669"/>
    <property type="project" value="TreeGrafter"/>
</dbReference>
<dbReference type="GO" id="GO:0003677">
    <property type="term" value="F:DNA binding"/>
    <property type="evidence" value="ECO:0007669"/>
    <property type="project" value="TreeGrafter"/>
</dbReference>
<dbReference type="EMBL" id="LATX01001708">
    <property type="protein sequence ID" value="KTB39034.1"/>
    <property type="molecule type" value="Genomic_DNA"/>
</dbReference>
<name>A0A0W0FS93_MONRR</name>
<evidence type="ECO:0000256" key="6">
    <source>
        <dbReference type="RuleBase" id="RU368003"/>
    </source>
</evidence>